<keyword evidence="12" id="KW-1185">Reference proteome</keyword>
<reference evidence="10" key="2">
    <citation type="journal article" date="2019" name="Curr. Biol.">
        <title>Chromatin organization in early land plants reveals an ancestral association between H3K27me3, transposons, and constitutive heterochromatin.</title>
        <authorList>
            <person name="Montgomery S.A."/>
            <person name="Tanizawa Y."/>
            <person name="Galik B."/>
            <person name="Wang N."/>
            <person name="Ito T."/>
            <person name="Mochizuki T."/>
            <person name="Akimcheva S."/>
            <person name="Bowman J."/>
            <person name="Cognat V."/>
            <person name="Drouard L."/>
            <person name="Ekker H."/>
            <person name="Houng S."/>
            <person name="Kohchi T."/>
            <person name="Lin S."/>
            <person name="Liu L.D."/>
            <person name="Nakamura Y."/>
            <person name="Valeeva L.R."/>
            <person name="Shakirov E.V."/>
            <person name="Shippen D.E."/>
            <person name="Wei W."/>
            <person name="Yagura M."/>
            <person name="Yamaoka S."/>
            <person name="Yamato K.T."/>
            <person name="Liu C."/>
            <person name="Berger F."/>
        </authorList>
    </citation>
    <scope>NUCLEOTIDE SEQUENCE [LARGE SCALE GENOMIC DNA]</scope>
    <source>
        <strain evidence="10">Tak-1</strain>
    </source>
</reference>
<organism evidence="11 12">
    <name type="scientific">Marchantia polymorpha subsp. ruderalis</name>
    <dbReference type="NCBI Taxonomy" id="1480154"/>
    <lineage>
        <taxon>Eukaryota</taxon>
        <taxon>Viridiplantae</taxon>
        <taxon>Streptophyta</taxon>
        <taxon>Embryophyta</taxon>
        <taxon>Marchantiophyta</taxon>
        <taxon>Marchantiopsida</taxon>
        <taxon>Marchantiidae</taxon>
        <taxon>Marchantiales</taxon>
        <taxon>Marchantiaceae</taxon>
        <taxon>Marchantia</taxon>
    </lineage>
</organism>
<evidence type="ECO:0000256" key="8">
    <source>
        <dbReference type="RuleBase" id="RU000461"/>
    </source>
</evidence>
<keyword evidence="9" id="KW-1133">Transmembrane helix</keyword>
<dbReference type="InterPro" id="IPR036396">
    <property type="entry name" value="Cyt_P450_sf"/>
</dbReference>
<reference evidence="13" key="3">
    <citation type="journal article" date="2020" name="Curr. Biol.">
        <title>Chromatin organization in early land plants reveals an ancestral association between H3K27me3, transposons, and constitutive heterochromatin.</title>
        <authorList>
            <person name="Montgomery S.A."/>
            <person name="Tanizawa Y."/>
            <person name="Galik B."/>
            <person name="Wang N."/>
            <person name="Ito T."/>
            <person name="Mochizuki T."/>
            <person name="Akimcheva S."/>
            <person name="Bowman J.L."/>
            <person name="Cognat V."/>
            <person name="Marechal-Drouard L."/>
            <person name="Ekker H."/>
            <person name="Hong S.F."/>
            <person name="Kohchi T."/>
            <person name="Lin S.S."/>
            <person name="Liu L.D."/>
            <person name="Nakamura Y."/>
            <person name="Valeeva L.R."/>
            <person name="Shakirov E.V."/>
            <person name="Shippen D.E."/>
            <person name="Wei W.L."/>
            <person name="Yagura M."/>
            <person name="Yamaoka S."/>
            <person name="Yamato K.T."/>
            <person name="Liu C."/>
            <person name="Berger F."/>
        </authorList>
    </citation>
    <scope>NUCLEOTIDE SEQUENCE [LARGE SCALE GENOMIC DNA]</scope>
    <source>
        <strain evidence="13">Tak-1</strain>
    </source>
</reference>
<keyword evidence="4 8" id="KW-0560">Oxidoreductase</keyword>
<dbReference type="InterPro" id="IPR001128">
    <property type="entry name" value="Cyt_P450"/>
</dbReference>
<dbReference type="GO" id="GO:0020037">
    <property type="term" value="F:heme binding"/>
    <property type="evidence" value="ECO:0007669"/>
    <property type="project" value="InterPro"/>
</dbReference>
<evidence type="ECO:0000256" key="1">
    <source>
        <dbReference type="ARBA" id="ARBA00010617"/>
    </source>
</evidence>
<protein>
    <recommendedName>
        <fullName evidence="14">Cytochrome P450</fullName>
    </recommendedName>
</protein>
<dbReference type="PROSITE" id="PS00086">
    <property type="entry name" value="CYTOCHROME_P450"/>
    <property type="match status" value="1"/>
</dbReference>
<dbReference type="PRINTS" id="PR00385">
    <property type="entry name" value="P450"/>
</dbReference>
<dbReference type="Proteomes" id="UP001162541">
    <property type="component" value="Chromosome 4"/>
</dbReference>
<sequence length="500" mass="56616">MVTISDPGRTFSSVTFGEAAAALAALAVTALVIWKWTRKGEKVPPGSLARSSFLGGADSFLSAYYHNETRAWYEKKVKKYGPIFKASVMGRTTVFMDAPEGNKIVFNSGSDEKLLKGFWPPSIAPMFGRHALAAKTGKAYEVHRSHLLNNFLGAESVHKYASVMNQKAVRIIKEHWMSKEDNSVVHAFKLLHVFSFEVIAQLCIGLTDPVVLETMRDDFFTFGKGMYMTPIKLPGFGFYESWLARQRIIKFLAGHVARRREDLKEGRATADQDLLSILLTRPDIDGHFFDDEEIHDRIIQVVYAGFDTSPSTLSTVLKNIGQRPEVYEELVKEHISIAATKAEGESLNMADIMSMKYSWRVVEESLRLTPGLLAVFREANTDFKYKGFTIHKGDVVAATSMNSSWNEDLFENWQKFDPSRFEHKVYGDGSHFKYFPFGGGHRLCPGKQFARMTMMIFLHHLVRNIKWTPTMPDEKVVYSSLPVYTQGLPLKITKLNPPLW</sequence>
<evidence type="ECO:0008006" key="14">
    <source>
        <dbReference type="Google" id="ProtNLM"/>
    </source>
</evidence>
<dbReference type="InterPro" id="IPR002401">
    <property type="entry name" value="Cyt_P450_E_grp-I"/>
</dbReference>
<evidence type="ECO:0000256" key="9">
    <source>
        <dbReference type="SAM" id="Phobius"/>
    </source>
</evidence>
<keyword evidence="3 7" id="KW-0479">Metal-binding</keyword>
<feature type="transmembrane region" description="Helical" evidence="9">
    <location>
        <begin position="12"/>
        <end position="34"/>
    </location>
</feature>
<evidence type="ECO:0000256" key="7">
    <source>
        <dbReference type="PIRSR" id="PIRSR602401-1"/>
    </source>
</evidence>
<evidence type="ECO:0000313" key="10">
    <source>
        <dbReference type="EMBL" id="BBN07041.1"/>
    </source>
</evidence>
<dbReference type="GO" id="GO:0004497">
    <property type="term" value="F:monooxygenase activity"/>
    <property type="evidence" value="ECO:0007669"/>
    <property type="project" value="UniProtKB-KW"/>
</dbReference>
<dbReference type="Gene3D" id="1.10.630.10">
    <property type="entry name" value="Cytochrome P450"/>
    <property type="match status" value="1"/>
</dbReference>
<dbReference type="Pfam" id="PF00067">
    <property type="entry name" value="p450"/>
    <property type="match status" value="1"/>
</dbReference>
<evidence type="ECO:0000313" key="11">
    <source>
        <dbReference type="EMBL" id="OAE23288.1"/>
    </source>
</evidence>
<comment type="similarity">
    <text evidence="1 8">Belongs to the cytochrome P450 family.</text>
</comment>
<keyword evidence="9" id="KW-0472">Membrane</keyword>
<dbReference type="EMBL" id="AP019869">
    <property type="protein sequence ID" value="BBN07041.1"/>
    <property type="molecule type" value="Genomic_DNA"/>
</dbReference>
<evidence type="ECO:0000256" key="3">
    <source>
        <dbReference type="ARBA" id="ARBA00022723"/>
    </source>
</evidence>
<evidence type="ECO:0000256" key="5">
    <source>
        <dbReference type="ARBA" id="ARBA00023004"/>
    </source>
</evidence>
<comment type="cofactor">
    <cofactor evidence="7">
        <name>heme</name>
        <dbReference type="ChEBI" id="CHEBI:30413"/>
    </cofactor>
</comment>
<accession>A0A176VQV0</accession>
<dbReference type="AlphaFoldDB" id="A0A176VQV0"/>
<dbReference type="PANTHER" id="PTHR24286">
    <property type="entry name" value="CYTOCHROME P450 26"/>
    <property type="match status" value="1"/>
</dbReference>
<reference evidence="11 12" key="1">
    <citation type="submission" date="2016-03" db="EMBL/GenBank/DDBJ databases">
        <title>Mechanisms controlling the formation of the plant cell surface in tip-growing cells are functionally conserved among land plants.</title>
        <authorList>
            <person name="Honkanen S."/>
            <person name="Jones V.A."/>
            <person name="Morieri G."/>
            <person name="Champion C."/>
            <person name="Hetherington A.J."/>
            <person name="Kelly S."/>
            <person name="Saint-Marcoux D."/>
            <person name="Proust H."/>
            <person name="Prescott H."/>
            <person name="Dolan L."/>
        </authorList>
    </citation>
    <scope>NUCLEOTIDE SEQUENCE [LARGE SCALE GENOMIC DNA]</scope>
    <source>
        <strain evidence="12">cv. Tak-1 and cv. Tak-2</strain>
        <tissue evidence="11">Whole gametophyte</tissue>
    </source>
</reference>
<dbReference type="GO" id="GO:0005506">
    <property type="term" value="F:iron ion binding"/>
    <property type="evidence" value="ECO:0007669"/>
    <property type="project" value="InterPro"/>
</dbReference>
<evidence type="ECO:0000256" key="4">
    <source>
        <dbReference type="ARBA" id="ARBA00023002"/>
    </source>
</evidence>
<evidence type="ECO:0000256" key="2">
    <source>
        <dbReference type="ARBA" id="ARBA00022617"/>
    </source>
</evidence>
<dbReference type="PANTHER" id="PTHR24286:SF384">
    <property type="entry name" value="P450, PUTATIVE (EUROFUNG)-RELATED"/>
    <property type="match status" value="1"/>
</dbReference>
<dbReference type="GO" id="GO:0016125">
    <property type="term" value="P:sterol metabolic process"/>
    <property type="evidence" value="ECO:0007669"/>
    <property type="project" value="TreeGrafter"/>
</dbReference>
<dbReference type="GO" id="GO:0016705">
    <property type="term" value="F:oxidoreductase activity, acting on paired donors, with incorporation or reduction of molecular oxygen"/>
    <property type="evidence" value="ECO:0007669"/>
    <property type="project" value="InterPro"/>
</dbReference>
<gene>
    <name evidence="11" type="ORF">AXG93_745s1100</name>
    <name evidence="10" type="ORF">Mp_4g00450</name>
</gene>
<proteinExistence type="inferred from homology"/>
<name>A0A176VQV0_MARPO</name>
<keyword evidence="2 7" id="KW-0349">Heme</keyword>
<keyword evidence="9" id="KW-0812">Transmembrane</keyword>
<dbReference type="Proteomes" id="UP000077202">
    <property type="component" value="Unassembled WGS sequence"/>
</dbReference>
<evidence type="ECO:0000313" key="13">
    <source>
        <dbReference type="Proteomes" id="UP001162541"/>
    </source>
</evidence>
<keyword evidence="5 7" id="KW-0408">Iron</keyword>
<dbReference type="SUPFAM" id="SSF48264">
    <property type="entry name" value="Cytochrome P450"/>
    <property type="match status" value="1"/>
</dbReference>
<dbReference type="EMBL" id="LVLJ01002893">
    <property type="protein sequence ID" value="OAE23288.1"/>
    <property type="molecule type" value="Genomic_DNA"/>
</dbReference>
<dbReference type="PRINTS" id="PR00463">
    <property type="entry name" value="EP450I"/>
</dbReference>
<evidence type="ECO:0000256" key="6">
    <source>
        <dbReference type="ARBA" id="ARBA00023033"/>
    </source>
</evidence>
<keyword evidence="6 8" id="KW-0503">Monooxygenase</keyword>
<evidence type="ECO:0000313" key="12">
    <source>
        <dbReference type="Proteomes" id="UP000077202"/>
    </source>
</evidence>
<feature type="binding site" description="axial binding residue" evidence="7">
    <location>
        <position position="444"/>
    </location>
    <ligand>
        <name>heme</name>
        <dbReference type="ChEBI" id="CHEBI:30413"/>
    </ligand>
    <ligandPart>
        <name>Fe</name>
        <dbReference type="ChEBI" id="CHEBI:18248"/>
    </ligandPart>
</feature>
<dbReference type="InterPro" id="IPR017972">
    <property type="entry name" value="Cyt_P450_CS"/>
</dbReference>